<dbReference type="EMBL" id="LXQA010224081">
    <property type="protein sequence ID" value="MCI35510.1"/>
    <property type="molecule type" value="Genomic_DNA"/>
</dbReference>
<sequence>DGQYSEYELRMTAYNNNKAVMTDYDYASEQAQTGQDFEDDIIDLLNRALNPMFFRPGGSSSQVGQ</sequence>
<evidence type="ECO:0000313" key="2">
    <source>
        <dbReference type="Proteomes" id="UP000265520"/>
    </source>
</evidence>
<feature type="non-terminal residue" evidence="1">
    <location>
        <position position="1"/>
    </location>
</feature>
<accession>A0A392RI94</accession>
<organism evidence="1 2">
    <name type="scientific">Trifolium medium</name>
    <dbReference type="NCBI Taxonomy" id="97028"/>
    <lineage>
        <taxon>Eukaryota</taxon>
        <taxon>Viridiplantae</taxon>
        <taxon>Streptophyta</taxon>
        <taxon>Embryophyta</taxon>
        <taxon>Tracheophyta</taxon>
        <taxon>Spermatophyta</taxon>
        <taxon>Magnoliopsida</taxon>
        <taxon>eudicotyledons</taxon>
        <taxon>Gunneridae</taxon>
        <taxon>Pentapetalae</taxon>
        <taxon>rosids</taxon>
        <taxon>fabids</taxon>
        <taxon>Fabales</taxon>
        <taxon>Fabaceae</taxon>
        <taxon>Papilionoideae</taxon>
        <taxon>50 kb inversion clade</taxon>
        <taxon>NPAAA clade</taxon>
        <taxon>Hologalegina</taxon>
        <taxon>IRL clade</taxon>
        <taxon>Trifolieae</taxon>
        <taxon>Trifolium</taxon>
    </lineage>
</organism>
<dbReference type="Proteomes" id="UP000265520">
    <property type="component" value="Unassembled WGS sequence"/>
</dbReference>
<keyword evidence="2" id="KW-1185">Reference proteome</keyword>
<reference evidence="1 2" key="1">
    <citation type="journal article" date="2018" name="Front. Plant Sci.">
        <title>Red Clover (Trifolium pratense) and Zigzag Clover (T. medium) - A Picture of Genomic Similarities and Differences.</title>
        <authorList>
            <person name="Dluhosova J."/>
            <person name="Istvanek J."/>
            <person name="Nedelnik J."/>
            <person name="Repkova J."/>
        </authorList>
    </citation>
    <scope>NUCLEOTIDE SEQUENCE [LARGE SCALE GENOMIC DNA]</scope>
    <source>
        <strain evidence="2">cv. 10/8</strain>
        <tissue evidence="1">Leaf</tissue>
    </source>
</reference>
<proteinExistence type="predicted"/>
<dbReference type="AlphaFoldDB" id="A0A392RI94"/>
<name>A0A392RI94_9FABA</name>
<comment type="caution">
    <text evidence="1">The sequence shown here is derived from an EMBL/GenBank/DDBJ whole genome shotgun (WGS) entry which is preliminary data.</text>
</comment>
<evidence type="ECO:0000313" key="1">
    <source>
        <dbReference type="EMBL" id="MCI35510.1"/>
    </source>
</evidence>
<protein>
    <submittedName>
        <fullName evidence="1">Uncharacterized protein</fullName>
    </submittedName>
</protein>